<reference evidence="5 6" key="1">
    <citation type="journal article" date="2010" name="Stand. Genomic Sci.">
        <title>Complete genome sequence of Spirochaeta smaragdinae type strain (SEBR 4228).</title>
        <authorList>
            <person name="Mavromatis K."/>
            <person name="Yasawong M."/>
            <person name="Chertkov O."/>
            <person name="Lapidus A."/>
            <person name="Lucas S."/>
            <person name="Nolan M."/>
            <person name="Del Rio T.G."/>
            <person name="Tice H."/>
            <person name="Cheng J.F."/>
            <person name="Pitluck S."/>
            <person name="Liolios K."/>
            <person name="Ivanova N."/>
            <person name="Tapia R."/>
            <person name="Han C."/>
            <person name="Bruce D."/>
            <person name="Goodwin L."/>
            <person name="Pati A."/>
            <person name="Chen A."/>
            <person name="Palaniappan K."/>
            <person name="Land M."/>
            <person name="Hauser L."/>
            <person name="Chang Y.J."/>
            <person name="Jeffries C.D."/>
            <person name="Detter J.C."/>
            <person name="Rohde M."/>
            <person name="Brambilla E."/>
            <person name="Spring S."/>
            <person name="Goker M."/>
            <person name="Sikorski J."/>
            <person name="Woyke T."/>
            <person name="Bristow J."/>
            <person name="Eisen J.A."/>
            <person name="Markowitz V."/>
            <person name="Hugenholtz P."/>
            <person name="Klenk H.P."/>
            <person name="Kyrpides N.C."/>
        </authorList>
    </citation>
    <scope>NUCLEOTIDE SEQUENCE [LARGE SCALE GENOMIC DNA]</scope>
    <source>
        <strain evidence="6">DSM 11293 / JCM 15392 / SEBR 4228</strain>
    </source>
</reference>
<evidence type="ECO:0000313" key="6">
    <source>
        <dbReference type="Proteomes" id="UP000002318"/>
    </source>
</evidence>
<feature type="domain" description="VWFA" evidence="4">
    <location>
        <begin position="24"/>
        <end position="168"/>
    </location>
</feature>
<evidence type="ECO:0000256" key="3">
    <source>
        <dbReference type="SAM" id="SignalP"/>
    </source>
</evidence>
<dbReference type="PROSITE" id="PS50234">
    <property type="entry name" value="VWFA"/>
    <property type="match status" value="1"/>
</dbReference>
<gene>
    <name evidence="5" type="ordered locus">Spirs_2040</name>
</gene>
<dbReference type="InterPro" id="IPR002035">
    <property type="entry name" value="VWF_A"/>
</dbReference>
<feature type="signal peptide" evidence="3">
    <location>
        <begin position="1"/>
        <end position="20"/>
    </location>
</feature>
<feature type="compositionally biased region" description="Low complexity" evidence="1">
    <location>
        <begin position="186"/>
        <end position="200"/>
    </location>
</feature>
<keyword evidence="2" id="KW-0472">Membrane</keyword>
<feature type="transmembrane region" description="Helical" evidence="2">
    <location>
        <begin position="388"/>
        <end position="406"/>
    </location>
</feature>
<dbReference type="InterPro" id="IPR036465">
    <property type="entry name" value="vWFA_dom_sf"/>
</dbReference>
<feature type="region of interest" description="Disordered" evidence="1">
    <location>
        <begin position="186"/>
        <end position="248"/>
    </location>
</feature>
<feature type="chain" id="PRO_5003150655" evidence="3">
    <location>
        <begin position="21"/>
        <end position="666"/>
    </location>
</feature>
<dbReference type="SUPFAM" id="SSF53300">
    <property type="entry name" value="vWA-like"/>
    <property type="match status" value="1"/>
</dbReference>
<dbReference type="Proteomes" id="UP000002318">
    <property type="component" value="Chromosome"/>
</dbReference>
<accession>E1R1M1</accession>
<dbReference type="Pfam" id="PF13519">
    <property type="entry name" value="VWA_2"/>
    <property type="match status" value="1"/>
</dbReference>
<sequence length="666" mass="73215">MLPVAIFLLFIFSGSGALTAQSVDAVVLIDTSESMFSYFDATRDYLIHRILTEELKIGDSFHLLSFSDRPEYEISRKLKGVEEIKDVIARLMLLQPLGHYTDLVAACKELYDYTSDLPLETQKEIFILTDGIHDPPPGSPYPVSSRNGEDVSDIAASMRRNGWKVHIIQFPIVASDASMQSDLSGDLALASDDNDNAASSPGTVSSDNKMDVRPEATQEEAVAPGSDSGTDRTDQGPEPGNNLLPTISDKLGVEAVPYSPEGEGFAYRATGQLEIVFPRTLGKIGEEFVLPLDIRNHLEGPAAVKINDLLINGTPSLEKPVSLGLNPGAKRRVKLNLTLPSSVSEGEGTIDVELRLGDAGRAFPRSSTISVRVVRGEGIVGGGTPFRMILFFLVVIVVLVPVILLIRRASGNKEDNKESRVSKEIYSETKERERVSSVSPNIPKIEKHAAALPAFTNTPVSRDLPQSRQTERMHEAVDSLQAYQRQERPLPEFYRTTTTTGETNLPPKLRSTGTVSLSASARHDSGLYTIKEIVSARAQGKIAVEMVVRDQNRLIGRRNIKWMKDGETLKIGGAASSPFIIFLYPVPSSIGTLTRQGEQFFFTPESSDRFLGFGDGDMLKSECIDMPITFAVNNEVSIEFRFHRWISPLESLNRMLHMIDEPGLPK</sequence>
<keyword evidence="3" id="KW-0732">Signal</keyword>
<name>E1R1M1_SEDSS</name>
<dbReference type="STRING" id="573413.Spirs_2040"/>
<dbReference type="Gene3D" id="3.40.50.410">
    <property type="entry name" value="von Willebrand factor, type A domain"/>
    <property type="match status" value="1"/>
</dbReference>
<dbReference type="EMBL" id="CP002116">
    <property type="protein sequence ID" value="ADK81162.1"/>
    <property type="molecule type" value="Genomic_DNA"/>
</dbReference>
<keyword evidence="2" id="KW-0812">Transmembrane</keyword>
<evidence type="ECO:0000256" key="1">
    <source>
        <dbReference type="SAM" id="MobiDB-lite"/>
    </source>
</evidence>
<feature type="region of interest" description="Disordered" evidence="1">
    <location>
        <begin position="497"/>
        <end position="516"/>
    </location>
</feature>
<evidence type="ECO:0000259" key="4">
    <source>
        <dbReference type="PROSITE" id="PS50234"/>
    </source>
</evidence>
<protein>
    <submittedName>
        <fullName evidence="5">von Willebrand factor type A</fullName>
    </submittedName>
</protein>
<keyword evidence="2" id="KW-1133">Transmembrane helix</keyword>
<organism evidence="5 6">
    <name type="scientific">Sediminispirochaeta smaragdinae (strain DSM 11293 / JCM 15392 / SEBR 4228)</name>
    <name type="common">Spirochaeta smaragdinae</name>
    <dbReference type="NCBI Taxonomy" id="573413"/>
    <lineage>
        <taxon>Bacteria</taxon>
        <taxon>Pseudomonadati</taxon>
        <taxon>Spirochaetota</taxon>
        <taxon>Spirochaetia</taxon>
        <taxon>Spirochaetales</taxon>
        <taxon>Spirochaetaceae</taxon>
        <taxon>Sediminispirochaeta</taxon>
    </lineage>
</organism>
<proteinExistence type="predicted"/>
<evidence type="ECO:0000313" key="5">
    <source>
        <dbReference type="EMBL" id="ADK81162.1"/>
    </source>
</evidence>
<dbReference type="eggNOG" id="COG2304">
    <property type="taxonomic scope" value="Bacteria"/>
</dbReference>
<dbReference type="KEGG" id="ssm:Spirs_2040"/>
<dbReference type="HOGENOM" id="CLU_025733_0_0_12"/>
<evidence type="ECO:0000256" key="2">
    <source>
        <dbReference type="SAM" id="Phobius"/>
    </source>
</evidence>
<keyword evidence="6" id="KW-1185">Reference proteome</keyword>
<dbReference type="AlphaFoldDB" id="E1R1M1"/>
<dbReference type="SMART" id="SM00327">
    <property type="entry name" value="VWA"/>
    <property type="match status" value="1"/>
</dbReference>